<dbReference type="Proteomes" id="UP001060919">
    <property type="component" value="Chromosome"/>
</dbReference>
<evidence type="ECO:0000313" key="2">
    <source>
        <dbReference type="EMBL" id="BDS09957.1"/>
    </source>
</evidence>
<protein>
    <submittedName>
        <fullName evidence="2">Carboxypeptidase-like regulatory domain-containing protein</fullName>
    </submittedName>
</protein>
<dbReference type="KEGG" id="aup:AsAng_0006620"/>
<reference evidence="2" key="1">
    <citation type="submission" date="2022-09" db="EMBL/GenBank/DDBJ databases">
        <title>Aureispira anguillicida sp. nov., isolated from Leptocephalus of Japanese eel Anguilla japonica.</title>
        <authorList>
            <person name="Yuasa K."/>
            <person name="Mekata T."/>
            <person name="Ikunari K."/>
        </authorList>
    </citation>
    <scope>NUCLEOTIDE SEQUENCE</scope>
    <source>
        <strain evidence="2">EL160426</strain>
    </source>
</reference>
<dbReference type="GO" id="GO:0004180">
    <property type="term" value="F:carboxypeptidase activity"/>
    <property type="evidence" value="ECO:0007669"/>
    <property type="project" value="UniProtKB-KW"/>
</dbReference>
<dbReference type="InterPro" id="IPR008969">
    <property type="entry name" value="CarboxyPept-like_regulatory"/>
</dbReference>
<dbReference type="Gene3D" id="2.50.20.10">
    <property type="entry name" value="Lipoprotein localisation LolA/LolB/LppX"/>
    <property type="match status" value="1"/>
</dbReference>
<feature type="chain" id="PRO_5037102690" evidence="1">
    <location>
        <begin position="26"/>
        <end position="578"/>
    </location>
</feature>
<evidence type="ECO:0000256" key="1">
    <source>
        <dbReference type="SAM" id="SignalP"/>
    </source>
</evidence>
<proteinExistence type="predicted"/>
<keyword evidence="2" id="KW-0645">Protease</keyword>
<keyword evidence="2" id="KW-0121">Carboxypeptidase</keyword>
<gene>
    <name evidence="2" type="ORF">AsAng_0006620</name>
</gene>
<keyword evidence="3" id="KW-1185">Reference proteome</keyword>
<organism evidence="2 3">
    <name type="scientific">Aureispira anguillae</name>
    <dbReference type="NCBI Taxonomy" id="2864201"/>
    <lineage>
        <taxon>Bacteria</taxon>
        <taxon>Pseudomonadati</taxon>
        <taxon>Bacteroidota</taxon>
        <taxon>Saprospiria</taxon>
        <taxon>Saprospirales</taxon>
        <taxon>Saprospiraceae</taxon>
        <taxon>Aureispira</taxon>
    </lineage>
</organism>
<dbReference type="EMBL" id="AP026867">
    <property type="protein sequence ID" value="BDS09957.1"/>
    <property type="molecule type" value="Genomic_DNA"/>
</dbReference>
<accession>A0A916DQW0</accession>
<keyword evidence="2" id="KW-0378">Hydrolase</keyword>
<sequence>MYNNNKMKTVLVLILALFHLTTVGAQIEIKATIFDKNTNETLPYANVFNQQQLFGTATNLEGYFELPNNQIGDTIVISYLGYKEEKIVVGSTTIKTIRLSPSSSRLKDVVVRANSDYLYDLVSKIRNHRRTKIKKAKTYFYLETYLNKDKAEVIEAYYNGNYSNYSIDELDYKKGRIGVKTIRNRHFTSTESSRLFSIHNLFSKSNFFPSNPLSINKKMLLKNYSLKLNYAYQEKEAQIYVISFDPKDNRSDFFSGTIWVDVDKNQLLKINLKVRNASLHPFSIIGRNDIEQVDMAITKYYQSIEGKQYMDKIHFNYGLTYSDRSENKISVNSKAFIKAYDYNNQFVLPYFKFTKHYHEDYRNLTASSYDSVFWSKNTEFRFYDRMKMIETFIKENLFKNKRVFPQNASSSYQPHLQFPYLQWSKERVKMGQASKRRINYSKENNFEVDRYNFNTKLYFDINSIQDSLIFQLVAILDPLQSFYYFQMEKEDHAFVNMYFDLLEIQKRKLEMELLQLTNPTINLMTELYEKHLGLYAETCKLFVAETDRGYNAEKMKKWNDYIFKSLNVNNYAFFKLKK</sequence>
<feature type="signal peptide" evidence="1">
    <location>
        <begin position="1"/>
        <end position="25"/>
    </location>
</feature>
<keyword evidence="1" id="KW-0732">Signal</keyword>
<name>A0A916DQW0_9BACT</name>
<evidence type="ECO:0000313" key="3">
    <source>
        <dbReference type="Proteomes" id="UP001060919"/>
    </source>
</evidence>
<dbReference type="SUPFAM" id="SSF49464">
    <property type="entry name" value="Carboxypeptidase regulatory domain-like"/>
    <property type="match status" value="1"/>
</dbReference>
<dbReference type="AlphaFoldDB" id="A0A916DQW0"/>
<dbReference type="Pfam" id="PF13715">
    <property type="entry name" value="CarbopepD_reg_2"/>
    <property type="match status" value="1"/>
</dbReference>